<feature type="compositionally biased region" description="Polar residues" evidence="1">
    <location>
        <begin position="81"/>
        <end position="99"/>
    </location>
</feature>
<reference evidence="2 3" key="1">
    <citation type="journal article" date="2021" name="Sci. Rep.">
        <title>Chromosome anchoring in Senegalese sole (Solea senegalensis) reveals sex-associated markers and genome rearrangements in flatfish.</title>
        <authorList>
            <person name="Guerrero-Cozar I."/>
            <person name="Gomez-Garrido J."/>
            <person name="Berbel C."/>
            <person name="Martinez-Blanch J.F."/>
            <person name="Alioto T."/>
            <person name="Claros M.G."/>
            <person name="Gagnaire P.A."/>
            <person name="Manchado M."/>
        </authorList>
    </citation>
    <scope>NUCLEOTIDE SEQUENCE [LARGE SCALE GENOMIC DNA]</scope>
    <source>
        <strain evidence="2">Sse05_10M</strain>
    </source>
</reference>
<dbReference type="AlphaFoldDB" id="A0AAV6REG4"/>
<dbReference type="Proteomes" id="UP000693946">
    <property type="component" value="Linkage Group LG2"/>
</dbReference>
<dbReference type="EMBL" id="JAGKHQ010000012">
    <property type="protein sequence ID" value="KAG7502352.1"/>
    <property type="molecule type" value="Genomic_DNA"/>
</dbReference>
<sequence>MTAVGKTHHCYCWSLRRVTHSEGVTSFDRSQNFTILHFTLFVHSLASLLSHDFTVQSLSSPSHFSTSILSPNKEQEAHGNSVKNTSMKQPASQVDSLSLSPKPPMVCSHQDFSKHVCAVCKTLLKTA</sequence>
<proteinExistence type="predicted"/>
<keyword evidence="3" id="KW-1185">Reference proteome</keyword>
<evidence type="ECO:0000313" key="2">
    <source>
        <dbReference type="EMBL" id="KAG7502352.1"/>
    </source>
</evidence>
<organism evidence="2 3">
    <name type="scientific">Solea senegalensis</name>
    <name type="common">Senegalese sole</name>
    <dbReference type="NCBI Taxonomy" id="28829"/>
    <lineage>
        <taxon>Eukaryota</taxon>
        <taxon>Metazoa</taxon>
        <taxon>Chordata</taxon>
        <taxon>Craniata</taxon>
        <taxon>Vertebrata</taxon>
        <taxon>Euteleostomi</taxon>
        <taxon>Actinopterygii</taxon>
        <taxon>Neopterygii</taxon>
        <taxon>Teleostei</taxon>
        <taxon>Neoteleostei</taxon>
        <taxon>Acanthomorphata</taxon>
        <taxon>Carangaria</taxon>
        <taxon>Pleuronectiformes</taxon>
        <taxon>Pleuronectoidei</taxon>
        <taxon>Soleidae</taxon>
        <taxon>Solea</taxon>
    </lineage>
</organism>
<evidence type="ECO:0000313" key="3">
    <source>
        <dbReference type="Proteomes" id="UP000693946"/>
    </source>
</evidence>
<name>A0AAV6REG4_SOLSE</name>
<feature type="region of interest" description="Disordered" evidence="1">
    <location>
        <begin position="61"/>
        <end position="99"/>
    </location>
</feature>
<evidence type="ECO:0000256" key="1">
    <source>
        <dbReference type="SAM" id="MobiDB-lite"/>
    </source>
</evidence>
<feature type="compositionally biased region" description="Polar residues" evidence="1">
    <location>
        <begin position="61"/>
        <end position="72"/>
    </location>
</feature>
<accession>A0AAV6REG4</accession>
<protein>
    <submittedName>
        <fullName evidence="2">Uncharacterized protein</fullName>
    </submittedName>
</protein>
<comment type="caution">
    <text evidence="2">The sequence shown here is derived from an EMBL/GenBank/DDBJ whole genome shotgun (WGS) entry which is preliminary data.</text>
</comment>
<gene>
    <name evidence="2" type="ORF">JOB18_018068</name>
</gene>